<keyword evidence="1" id="KW-1133">Transmembrane helix</keyword>
<evidence type="ECO:0000313" key="3">
    <source>
        <dbReference type="EMBL" id="MBC5724683.1"/>
    </source>
</evidence>
<feature type="transmembrane region" description="Helical" evidence="1">
    <location>
        <begin position="21"/>
        <end position="43"/>
    </location>
</feature>
<dbReference type="RefSeq" id="WP_107630898.1">
    <property type="nucleotide sequence ID" value="NZ_JACOPL010000003.1"/>
</dbReference>
<proteinExistence type="predicted"/>
<feature type="transmembrane region" description="Helical" evidence="1">
    <location>
        <begin position="49"/>
        <end position="69"/>
    </location>
</feature>
<reference evidence="3" key="1">
    <citation type="submission" date="2020-08" db="EMBL/GenBank/DDBJ databases">
        <title>Genome public.</title>
        <authorList>
            <person name="Liu C."/>
            <person name="Sun Q."/>
        </authorList>
    </citation>
    <scope>NUCLEOTIDE SEQUENCE</scope>
    <source>
        <strain evidence="3">NSJ-28</strain>
    </source>
</reference>
<dbReference type="Proteomes" id="UP000606499">
    <property type="component" value="Unassembled WGS sequence"/>
</dbReference>
<dbReference type="InterPro" id="IPR036013">
    <property type="entry name" value="Band_7/SPFH_dom_sf"/>
</dbReference>
<sequence length="336" mass="36035">MNEKNIFYEEKALRAPNGLGILLLDILLCIAAVALIILGAVNLDEMGGMAAAMLVVGIVYLAVPSWLLACGIKVLRPNEALVLTLFGKYIGTLKGEGIFFVNPFCSSVNPTVESASEKALDDLAKNENTSSGKIVKAASMSKKLSLKTMTLNNDKQKINDLLGNPIVIGIAVIWHIEDTAKAVFAVDNYQEFLSIQSDTALRNTVRLYPYDVSEGGDEKSLRGSAQEIAAVLAEEIQGRVACAGLRIEEARITTLAYAPEIAAAMLQRQQASAVVDARKMIVEGAVGMVEMALEELSAKQVVDLDDERKAQMVSNLMVVLCAGKDAQPVVNSGSIY</sequence>
<organism evidence="3 4">
    <name type="scientific">Agathobaculum faecis</name>
    <dbReference type="NCBI Taxonomy" id="2763013"/>
    <lineage>
        <taxon>Bacteria</taxon>
        <taxon>Bacillati</taxon>
        <taxon>Bacillota</taxon>
        <taxon>Clostridia</taxon>
        <taxon>Eubacteriales</taxon>
        <taxon>Butyricicoccaceae</taxon>
        <taxon>Agathobaculum</taxon>
    </lineage>
</organism>
<protein>
    <submittedName>
        <fullName evidence="3">SPFH domain-containing protein</fullName>
    </submittedName>
</protein>
<gene>
    <name evidence="3" type="ORF">H8S45_04315</name>
</gene>
<keyword evidence="1" id="KW-0472">Membrane</keyword>
<name>A0A923LU25_9FIRM</name>
<feature type="domain" description="Band 7" evidence="2">
    <location>
        <begin position="70"/>
        <end position="269"/>
    </location>
</feature>
<evidence type="ECO:0000259" key="2">
    <source>
        <dbReference type="SMART" id="SM00244"/>
    </source>
</evidence>
<keyword evidence="1" id="KW-0812">Transmembrane</keyword>
<dbReference type="Pfam" id="PF01145">
    <property type="entry name" value="Band_7"/>
    <property type="match status" value="1"/>
</dbReference>
<dbReference type="PANTHER" id="PTHR43446:SF1">
    <property type="entry name" value="BAND 7 DOMAIN-CONTAINING PROTEIN"/>
    <property type="match status" value="1"/>
</dbReference>
<comment type="caution">
    <text evidence="3">The sequence shown here is derived from an EMBL/GenBank/DDBJ whole genome shotgun (WGS) entry which is preliminary data.</text>
</comment>
<dbReference type="InterPro" id="IPR001107">
    <property type="entry name" value="Band_7"/>
</dbReference>
<evidence type="ECO:0000313" key="4">
    <source>
        <dbReference type="Proteomes" id="UP000606499"/>
    </source>
</evidence>
<evidence type="ECO:0000256" key="1">
    <source>
        <dbReference type="SAM" id="Phobius"/>
    </source>
</evidence>
<dbReference type="AlphaFoldDB" id="A0A923LU25"/>
<accession>A0A923LU25</accession>
<dbReference type="SMART" id="SM00244">
    <property type="entry name" value="PHB"/>
    <property type="match status" value="1"/>
</dbReference>
<keyword evidence="4" id="KW-1185">Reference proteome</keyword>
<dbReference type="PANTHER" id="PTHR43446">
    <property type="entry name" value="MEMBRANE PROTEIN-RELATED"/>
    <property type="match status" value="1"/>
</dbReference>
<dbReference type="SUPFAM" id="SSF117892">
    <property type="entry name" value="Band 7/SPFH domain"/>
    <property type="match status" value="1"/>
</dbReference>
<dbReference type="Gene3D" id="3.30.479.30">
    <property type="entry name" value="Band 7 domain"/>
    <property type="match status" value="1"/>
</dbReference>
<dbReference type="CDD" id="cd03402">
    <property type="entry name" value="SPFH_like_u2"/>
    <property type="match status" value="1"/>
</dbReference>
<dbReference type="EMBL" id="JACOPL010000003">
    <property type="protein sequence ID" value="MBC5724683.1"/>
    <property type="molecule type" value="Genomic_DNA"/>
</dbReference>